<keyword evidence="9 11" id="KW-0472">Membrane</keyword>
<accession>A0ABY0BYJ0</accession>
<proteinExistence type="inferred from homology"/>
<organism evidence="16 17">
    <name type="scientific">Aliidiomarina sedimenti</name>
    <dbReference type="NCBI Taxonomy" id="1933879"/>
    <lineage>
        <taxon>Bacteria</taxon>
        <taxon>Pseudomonadati</taxon>
        <taxon>Pseudomonadota</taxon>
        <taxon>Gammaproteobacteria</taxon>
        <taxon>Alteromonadales</taxon>
        <taxon>Idiomarinaceae</taxon>
        <taxon>Aliidiomarina</taxon>
    </lineage>
</organism>
<comment type="similarity">
    <text evidence="11 12">Belongs to the TonB-dependent receptor family.</text>
</comment>
<feature type="chain" id="PRO_5045974003" evidence="13">
    <location>
        <begin position="29"/>
        <end position="784"/>
    </location>
</feature>
<evidence type="ECO:0000256" key="7">
    <source>
        <dbReference type="ARBA" id="ARBA00023065"/>
    </source>
</evidence>
<keyword evidence="5 11" id="KW-0812">Transmembrane</keyword>
<evidence type="ECO:0000256" key="9">
    <source>
        <dbReference type="ARBA" id="ARBA00023136"/>
    </source>
</evidence>
<protein>
    <submittedName>
        <fullName evidence="16">TonB-dependent receptor</fullName>
    </submittedName>
</protein>
<evidence type="ECO:0000259" key="14">
    <source>
        <dbReference type="Pfam" id="PF00593"/>
    </source>
</evidence>
<evidence type="ECO:0000259" key="15">
    <source>
        <dbReference type="Pfam" id="PF07715"/>
    </source>
</evidence>
<evidence type="ECO:0000256" key="3">
    <source>
        <dbReference type="ARBA" id="ARBA00022452"/>
    </source>
</evidence>
<gene>
    <name evidence="16" type="ORF">CWE12_07195</name>
</gene>
<evidence type="ECO:0000313" key="17">
    <source>
        <dbReference type="Proteomes" id="UP000287410"/>
    </source>
</evidence>
<evidence type="ECO:0000256" key="2">
    <source>
        <dbReference type="ARBA" id="ARBA00022448"/>
    </source>
</evidence>
<dbReference type="PROSITE" id="PS52016">
    <property type="entry name" value="TONB_DEPENDENT_REC_3"/>
    <property type="match status" value="1"/>
</dbReference>
<evidence type="ECO:0000256" key="11">
    <source>
        <dbReference type="PROSITE-ProRule" id="PRU01360"/>
    </source>
</evidence>
<dbReference type="PROSITE" id="PS51257">
    <property type="entry name" value="PROKAR_LIPOPROTEIN"/>
    <property type="match status" value="1"/>
</dbReference>
<keyword evidence="6" id="KW-0408">Iron</keyword>
<comment type="subcellular location">
    <subcellularLocation>
        <location evidence="1 11">Cell outer membrane</location>
        <topology evidence="1 11">Multi-pass membrane protein</topology>
    </subcellularLocation>
</comment>
<dbReference type="PANTHER" id="PTHR32552:SF81">
    <property type="entry name" value="TONB-DEPENDENT OUTER MEMBRANE RECEPTOR"/>
    <property type="match status" value="1"/>
</dbReference>
<keyword evidence="8 12" id="KW-0798">TonB box</keyword>
<name>A0ABY0BYJ0_9GAMM</name>
<keyword evidence="10 11" id="KW-0998">Cell outer membrane</keyword>
<dbReference type="InterPro" id="IPR036942">
    <property type="entry name" value="Beta-barrel_TonB_sf"/>
</dbReference>
<feature type="domain" description="TonB-dependent receptor-like beta-barrel" evidence="14">
    <location>
        <begin position="299"/>
        <end position="745"/>
    </location>
</feature>
<keyword evidence="3 11" id="KW-1134">Transmembrane beta strand</keyword>
<evidence type="ECO:0000256" key="4">
    <source>
        <dbReference type="ARBA" id="ARBA00022496"/>
    </source>
</evidence>
<evidence type="ECO:0000313" key="16">
    <source>
        <dbReference type="EMBL" id="RUO29750.1"/>
    </source>
</evidence>
<dbReference type="Pfam" id="PF07715">
    <property type="entry name" value="Plug"/>
    <property type="match status" value="1"/>
</dbReference>
<keyword evidence="7" id="KW-0406">Ion transport</keyword>
<comment type="caution">
    <text evidence="16">The sequence shown here is derived from an EMBL/GenBank/DDBJ whole genome shotgun (WGS) entry which is preliminary data.</text>
</comment>
<keyword evidence="4" id="KW-0410">Iron transport</keyword>
<dbReference type="InterPro" id="IPR000531">
    <property type="entry name" value="Beta-barrel_TonB"/>
</dbReference>
<feature type="signal peptide" evidence="13">
    <location>
        <begin position="1"/>
        <end position="28"/>
    </location>
</feature>
<evidence type="ECO:0000256" key="1">
    <source>
        <dbReference type="ARBA" id="ARBA00004571"/>
    </source>
</evidence>
<feature type="domain" description="TonB-dependent receptor plug" evidence="15">
    <location>
        <begin position="52"/>
        <end position="158"/>
    </location>
</feature>
<evidence type="ECO:0000256" key="8">
    <source>
        <dbReference type="ARBA" id="ARBA00023077"/>
    </source>
</evidence>
<evidence type="ECO:0000256" key="6">
    <source>
        <dbReference type="ARBA" id="ARBA00023004"/>
    </source>
</evidence>
<keyword evidence="16" id="KW-0675">Receptor</keyword>
<keyword evidence="13" id="KW-0732">Signal</keyword>
<sequence length="784" mass="85932">MIVKSLPFTYTTLSACIAALLYAPATQAQTEPEATEEIERIMVTTQRRTQAIQDVPATISAYSGELLEELGIVELDVLSDITPGLVIQEQSPNNPGFVIRGITSDSGSAQAAPRVSIFYNGVDISRSRGSYFELFDIERVEVVRGPQSTLFGTAAAVGALAVSTNKPQQEFAASLRASAGSYNARSTEGFVTGGNSKLQGRLALSYRERDGYIDNIAGSEASQDPNGIRQDDMNGIQRLGVRPSLRWLPTDYVTVDLVYTYERNEDTGTSFKNGLFAPTGGDTSPYSFVEMSGSPLSAEVLGREKLGLDRTLDDLNLTVNWELNDSLTFTSISGLRSFDSLEVFDADGTQAWFLEFAEDAEGDQFSQEFRFTQMGDRSTMLFGVNYFSEDGSQRVPFSTEESIFLNCMGMLGSGLPCVNEDGSVNLLTPLLTGGAAEVLPYQAEYTNFGDNSSYSAFFDIAYDVSETLELTAGLRYVDESKESSYSSALPASVLAGIPLLPIASTDGERFTASASYDDWLPRFNALYRVNPQLNLYATIGKGRRAEVLSVSSAQSEQGTVVPDVTEVAAEIIWNYEAGVKGFLFDRAMNYTASVFYQDYSDFQVTLQDDAGNFYTDNAGAARNVGFEADLRYRLSDHTQVFSNMAYIDARIDRNSNNGDLAGNRFRMQPEWTFSSGLFHQRPLTSTLNLTSSLVYSFRSDIYFDPDNAPVMGLDIGEGAVQLTNLRIGIEHPEQRWSVKLYANNLFDKSYLVDAGNTGGSFGNPTFIAGSPRMVGIEFHKQFGF</sequence>
<dbReference type="PANTHER" id="PTHR32552">
    <property type="entry name" value="FERRICHROME IRON RECEPTOR-RELATED"/>
    <property type="match status" value="1"/>
</dbReference>
<dbReference type="InterPro" id="IPR012910">
    <property type="entry name" value="Plug_dom"/>
</dbReference>
<keyword evidence="2 11" id="KW-0813">Transport</keyword>
<dbReference type="InterPro" id="IPR039426">
    <property type="entry name" value="TonB-dep_rcpt-like"/>
</dbReference>
<dbReference type="Pfam" id="PF00593">
    <property type="entry name" value="TonB_dep_Rec_b-barrel"/>
    <property type="match status" value="1"/>
</dbReference>
<dbReference type="Proteomes" id="UP000287410">
    <property type="component" value="Unassembled WGS sequence"/>
</dbReference>
<evidence type="ECO:0000256" key="5">
    <source>
        <dbReference type="ARBA" id="ARBA00022692"/>
    </source>
</evidence>
<keyword evidence="17" id="KW-1185">Reference proteome</keyword>
<evidence type="ECO:0000256" key="12">
    <source>
        <dbReference type="RuleBase" id="RU003357"/>
    </source>
</evidence>
<evidence type="ECO:0000256" key="10">
    <source>
        <dbReference type="ARBA" id="ARBA00023237"/>
    </source>
</evidence>
<dbReference type="RefSeq" id="WP_126789022.1">
    <property type="nucleotide sequence ID" value="NZ_PIPN01000003.1"/>
</dbReference>
<dbReference type="Gene3D" id="2.40.170.20">
    <property type="entry name" value="TonB-dependent receptor, beta-barrel domain"/>
    <property type="match status" value="1"/>
</dbReference>
<reference evidence="16 17" key="1">
    <citation type="journal article" date="2018" name="Front. Microbiol.">
        <title>Genome-Based Analysis Reveals the Taxonomy and Diversity of the Family Idiomarinaceae.</title>
        <authorList>
            <person name="Liu Y."/>
            <person name="Lai Q."/>
            <person name="Shao Z."/>
        </authorList>
    </citation>
    <scope>NUCLEOTIDE SEQUENCE [LARGE SCALE GENOMIC DNA]</scope>
    <source>
        <strain evidence="16 17">GBSy1</strain>
    </source>
</reference>
<dbReference type="EMBL" id="PIPN01000003">
    <property type="protein sequence ID" value="RUO29750.1"/>
    <property type="molecule type" value="Genomic_DNA"/>
</dbReference>
<evidence type="ECO:0000256" key="13">
    <source>
        <dbReference type="SAM" id="SignalP"/>
    </source>
</evidence>
<dbReference type="SUPFAM" id="SSF56935">
    <property type="entry name" value="Porins"/>
    <property type="match status" value="1"/>
</dbReference>